<dbReference type="InterPro" id="IPR042100">
    <property type="entry name" value="Bug_dom1"/>
</dbReference>
<dbReference type="CDD" id="cd13578">
    <property type="entry name" value="PBP2_Bug27"/>
    <property type="match status" value="1"/>
</dbReference>
<dbReference type="Proteomes" id="UP000245754">
    <property type="component" value="Unassembled WGS sequence"/>
</dbReference>
<dbReference type="Pfam" id="PF03401">
    <property type="entry name" value="TctC"/>
    <property type="match status" value="1"/>
</dbReference>
<comment type="similarity">
    <text evidence="1">Belongs to the UPF0065 (bug) family.</text>
</comment>
<dbReference type="AlphaFoldDB" id="A0A316ESY8"/>
<keyword evidence="2" id="KW-0732">Signal</keyword>
<dbReference type="PIRSF" id="PIRSF017082">
    <property type="entry name" value="YflP"/>
    <property type="match status" value="1"/>
</dbReference>
<sequence>MKHIQRIVLAAALGLLTGAASAQEPYPAKPITLLVGFAPSGGTDIIARQLGQKLGEKLKQPVVIENRAGASGTIAATAVARAKPDGYTLLLGHVSSNAMVPAITPKLAYDPNKDFTPIVLIGTVPQVIVVPASSPAKTLAEFIALCKTKQGAVNYASSGVGTQQHFAAELFQSATGTNMTHVPYKGSGAALTDLLSGLVDVNFDTVPTVLQYIRSGKLRALAVTTPTRVAALPDIPTVAEAGVPGFAISAWYMLMGPANLPDNIRDTLNQAVNDALKSPDLREKLSALSTEIGGGTPAAARDYLKSEVMRWQRVASEKKIVAE</sequence>
<evidence type="ECO:0000313" key="3">
    <source>
        <dbReference type="EMBL" id="PWK34795.1"/>
    </source>
</evidence>
<feature type="signal peptide" evidence="2">
    <location>
        <begin position="1"/>
        <end position="22"/>
    </location>
</feature>
<dbReference type="PANTHER" id="PTHR42928">
    <property type="entry name" value="TRICARBOXYLATE-BINDING PROTEIN"/>
    <property type="match status" value="1"/>
</dbReference>
<protein>
    <submittedName>
        <fullName evidence="3">Tripartite-type tricarboxylate transporter receptor subunit TctC</fullName>
    </submittedName>
</protein>
<evidence type="ECO:0000256" key="2">
    <source>
        <dbReference type="SAM" id="SignalP"/>
    </source>
</evidence>
<keyword evidence="3" id="KW-0675">Receptor</keyword>
<comment type="caution">
    <text evidence="3">The sequence shown here is derived from an EMBL/GenBank/DDBJ whole genome shotgun (WGS) entry which is preliminary data.</text>
</comment>
<dbReference type="InterPro" id="IPR005064">
    <property type="entry name" value="BUG"/>
</dbReference>
<feature type="chain" id="PRO_5016381337" evidence="2">
    <location>
        <begin position="23"/>
        <end position="323"/>
    </location>
</feature>
<accession>A0A316ESY8</accession>
<dbReference type="Gene3D" id="3.40.190.150">
    <property type="entry name" value="Bordetella uptake gene, domain 1"/>
    <property type="match status" value="1"/>
</dbReference>
<dbReference type="EMBL" id="QGGT01000002">
    <property type="protein sequence ID" value="PWK34795.1"/>
    <property type="molecule type" value="Genomic_DNA"/>
</dbReference>
<evidence type="ECO:0000256" key="1">
    <source>
        <dbReference type="ARBA" id="ARBA00006987"/>
    </source>
</evidence>
<reference evidence="3 4" key="1">
    <citation type="submission" date="2018-05" db="EMBL/GenBank/DDBJ databases">
        <title>Genomic Encyclopedia of Type Strains, Phase IV (KMG-V): Genome sequencing to study the core and pangenomes of soil and plant-associated prokaryotes.</title>
        <authorList>
            <person name="Whitman W."/>
        </authorList>
    </citation>
    <scope>NUCLEOTIDE SEQUENCE [LARGE SCALE GENOMIC DNA]</scope>
    <source>
        <strain evidence="3 4">SLV-132</strain>
    </source>
</reference>
<name>A0A316ESY8_9BURK</name>
<dbReference type="SUPFAM" id="SSF53850">
    <property type="entry name" value="Periplasmic binding protein-like II"/>
    <property type="match status" value="1"/>
</dbReference>
<dbReference type="PANTHER" id="PTHR42928:SF5">
    <property type="entry name" value="BLR1237 PROTEIN"/>
    <property type="match status" value="1"/>
</dbReference>
<dbReference type="Gene3D" id="3.40.190.10">
    <property type="entry name" value="Periplasmic binding protein-like II"/>
    <property type="match status" value="1"/>
</dbReference>
<gene>
    <name evidence="3" type="ORF">C7419_10268</name>
</gene>
<keyword evidence="4" id="KW-1185">Reference proteome</keyword>
<evidence type="ECO:0000313" key="4">
    <source>
        <dbReference type="Proteomes" id="UP000245754"/>
    </source>
</evidence>
<organism evidence="3 4">
    <name type="scientific">Cupriavidus plantarum</name>
    <dbReference type="NCBI Taxonomy" id="942865"/>
    <lineage>
        <taxon>Bacteria</taxon>
        <taxon>Pseudomonadati</taxon>
        <taxon>Pseudomonadota</taxon>
        <taxon>Betaproteobacteria</taxon>
        <taxon>Burkholderiales</taxon>
        <taxon>Burkholderiaceae</taxon>
        <taxon>Cupriavidus</taxon>
    </lineage>
</organism>
<proteinExistence type="inferred from homology"/>
<dbReference type="RefSeq" id="WP_109582896.1">
    <property type="nucleotide sequence ID" value="NZ_QGGT01000002.1"/>
</dbReference>